<dbReference type="EMBL" id="VZDO01000029">
    <property type="protein sequence ID" value="KAB0675826.1"/>
    <property type="molecule type" value="Genomic_DNA"/>
</dbReference>
<dbReference type="PROSITE" id="PS52029">
    <property type="entry name" value="LD_TPASE"/>
    <property type="match status" value="1"/>
</dbReference>
<keyword evidence="4" id="KW-0808">Transferase</keyword>
<dbReference type="InterPro" id="IPR005490">
    <property type="entry name" value="LD_TPept_cat_dom"/>
</dbReference>
<reference evidence="12 13" key="1">
    <citation type="submission" date="2019-09" db="EMBL/GenBank/DDBJ databases">
        <title>YIM 132180 draft genome.</title>
        <authorList>
            <person name="Zhang K."/>
        </authorList>
    </citation>
    <scope>NUCLEOTIDE SEQUENCE [LARGE SCALE GENOMIC DNA]</scope>
    <source>
        <strain evidence="12 13">YIM 132180</strain>
    </source>
</reference>
<dbReference type="GO" id="GO:0018104">
    <property type="term" value="P:peptidoglycan-protein cross-linking"/>
    <property type="evidence" value="ECO:0007669"/>
    <property type="project" value="TreeGrafter"/>
</dbReference>
<comment type="caution">
    <text evidence="12">The sequence shown here is derived from an EMBL/GenBank/DDBJ whole genome shotgun (WGS) entry which is preliminary data.</text>
</comment>
<keyword evidence="3" id="KW-0328">Glycosyltransferase</keyword>
<dbReference type="GO" id="GO:0008360">
    <property type="term" value="P:regulation of cell shape"/>
    <property type="evidence" value="ECO:0007669"/>
    <property type="project" value="UniProtKB-UniRule"/>
</dbReference>
<evidence type="ECO:0000259" key="11">
    <source>
        <dbReference type="PROSITE" id="PS52029"/>
    </source>
</evidence>
<keyword evidence="6 9" id="KW-0133">Cell shape</keyword>
<dbReference type="Pfam" id="PF03734">
    <property type="entry name" value="YkuD"/>
    <property type="match status" value="1"/>
</dbReference>
<feature type="active site" description="Proton donor/acceptor" evidence="9">
    <location>
        <position position="259"/>
    </location>
</feature>
<feature type="chain" id="PRO_5031294510" evidence="10">
    <location>
        <begin position="30"/>
        <end position="299"/>
    </location>
</feature>
<dbReference type="InterPro" id="IPR050979">
    <property type="entry name" value="LD-transpeptidase"/>
</dbReference>
<evidence type="ECO:0000256" key="2">
    <source>
        <dbReference type="ARBA" id="ARBA00005992"/>
    </source>
</evidence>
<feature type="signal peptide" evidence="10">
    <location>
        <begin position="1"/>
        <end position="29"/>
    </location>
</feature>
<dbReference type="GO" id="GO:0071972">
    <property type="term" value="F:peptidoglycan L,D-transpeptidase activity"/>
    <property type="evidence" value="ECO:0007669"/>
    <property type="project" value="TreeGrafter"/>
</dbReference>
<dbReference type="PANTHER" id="PTHR30582">
    <property type="entry name" value="L,D-TRANSPEPTIDASE"/>
    <property type="match status" value="1"/>
</dbReference>
<accession>A0A7V7PK07</accession>
<keyword evidence="13" id="KW-1185">Reference proteome</keyword>
<keyword evidence="5" id="KW-0378">Hydrolase</keyword>
<name>A0A7V7PK07_9HYPH</name>
<dbReference type="GO" id="GO:0005576">
    <property type="term" value="C:extracellular region"/>
    <property type="evidence" value="ECO:0007669"/>
    <property type="project" value="TreeGrafter"/>
</dbReference>
<evidence type="ECO:0000313" key="12">
    <source>
        <dbReference type="EMBL" id="KAB0675826.1"/>
    </source>
</evidence>
<dbReference type="RefSeq" id="WP_150973947.1">
    <property type="nucleotide sequence ID" value="NZ_VZDO01000029.1"/>
</dbReference>
<feature type="active site" description="Nucleophile" evidence="9">
    <location>
        <position position="275"/>
    </location>
</feature>
<dbReference type="PANTHER" id="PTHR30582:SF24">
    <property type="entry name" value="L,D-TRANSPEPTIDASE ERFK_SRFK-RELATED"/>
    <property type="match status" value="1"/>
</dbReference>
<dbReference type="UniPathway" id="UPA00219"/>
<dbReference type="Gene3D" id="2.40.440.10">
    <property type="entry name" value="L,D-transpeptidase catalytic domain-like"/>
    <property type="match status" value="1"/>
</dbReference>
<comment type="similarity">
    <text evidence="2">Belongs to the YkuD family.</text>
</comment>
<dbReference type="CDD" id="cd16913">
    <property type="entry name" value="YkuD_like"/>
    <property type="match status" value="1"/>
</dbReference>
<protein>
    <submittedName>
        <fullName evidence="12">L,D-transpeptidase</fullName>
    </submittedName>
</protein>
<dbReference type="InterPro" id="IPR038063">
    <property type="entry name" value="Transpep_catalytic_dom"/>
</dbReference>
<evidence type="ECO:0000256" key="4">
    <source>
        <dbReference type="ARBA" id="ARBA00022679"/>
    </source>
</evidence>
<proteinExistence type="inferred from homology"/>
<gene>
    <name evidence="12" type="ORF">F6X38_22740</name>
</gene>
<evidence type="ECO:0000256" key="3">
    <source>
        <dbReference type="ARBA" id="ARBA00022676"/>
    </source>
</evidence>
<dbReference type="SUPFAM" id="SSF141523">
    <property type="entry name" value="L,D-transpeptidase catalytic domain-like"/>
    <property type="match status" value="1"/>
</dbReference>
<evidence type="ECO:0000256" key="7">
    <source>
        <dbReference type="ARBA" id="ARBA00022984"/>
    </source>
</evidence>
<evidence type="ECO:0000256" key="5">
    <source>
        <dbReference type="ARBA" id="ARBA00022801"/>
    </source>
</evidence>
<sequence length="299" mass="32000">MPSHRLAARVLAGASLVAVVLLGAAAPGAARDRGGNYPPVQVAPDLEREWLLQVSPGSGAVAGYRRPDLATRVSNPQTRTYPGYAAAVPGVQPGYAAPAGMAAPAATATRRYAYTAGAARPAEPRVTGGLFGRLQNPPAARQTQPRGLDPAFLPQEVDYRTAEKPGTLVIDTNAKFLYLVGADGRARRYGVGVGKPGFEWAGRHQVTRKSEWPTWTPPEQMRERERVKGRILPVSMQGGPENPLGARAMYLGSTLYRIHGTNQPWTIGKAVSSGCIRMRNEDVTDLYERVPVGTSVVVL</sequence>
<evidence type="ECO:0000256" key="10">
    <source>
        <dbReference type="SAM" id="SignalP"/>
    </source>
</evidence>
<dbReference type="GO" id="GO:0071555">
    <property type="term" value="P:cell wall organization"/>
    <property type="evidence" value="ECO:0007669"/>
    <property type="project" value="UniProtKB-UniRule"/>
</dbReference>
<evidence type="ECO:0000313" key="13">
    <source>
        <dbReference type="Proteomes" id="UP000432089"/>
    </source>
</evidence>
<dbReference type="FunFam" id="2.40.440.10:FF:000002">
    <property type="entry name" value="L,D-transpeptidase ErfK/SrfK"/>
    <property type="match status" value="1"/>
</dbReference>
<evidence type="ECO:0000256" key="8">
    <source>
        <dbReference type="ARBA" id="ARBA00023316"/>
    </source>
</evidence>
<dbReference type="AlphaFoldDB" id="A0A7V7PK07"/>
<keyword evidence="10" id="KW-0732">Signal</keyword>
<dbReference type="GO" id="GO:0016757">
    <property type="term" value="F:glycosyltransferase activity"/>
    <property type="evidence" value="ECO:0007669"/>
    <property type="project" value="UniProtKB-KW"/>
</dbReference>
<dbReference type="Proteomes" id="UP000432089">
    <property type="component" value="Unassembled WGS sequence"/>
</dbReference>
<keyword evidence="8 9" id="KW-0961">Cell wall biogenesis/degradation</keyword>
<feature type="domain" description="L,D-TPase catalytic" evidence="11">
    <location>
        <begin position="166"/>
        <end position="299"/>
    </location>
</feature>
<evidence type="ECO:0000256" key="1">
    <source>
        <dbReference type="ARBA" id="ARBA00004752"/>
    </source>
</evidence>
<evidence type="ECO:0000256" key="6">
    <source>
        <dbReference type="ARBA" id="ARBA00022960"/>
    </source>
</evidence>
<keyword evidence="7 9" id="KW-0573">Peptidoglycan synthesis</keyword>
<organism evidence="12 13">
    <name type="scientific">Plantimonas leprariae</name>
    <dbReference type="NCBI Taxonomy" id="2615207"/>
    <lineage>
        <taxon>Bacteria</taxon>
        <taxon>Pseudomonadati</taxon>
        <taxon>Pseudomonadota</taxon>
        <taxon>Alphaproteobacteria</taxon>
        <taxon>Hyphomicrobiales</taxon>
        <taxon>Aurantimonadaceae</taxon>
        <taxon>Plantimonas</taxon>
    </lineage>
</organism>
<evidence type="ECO:0000256" key="9">
    <source>
        <dbReference type="PROSITE-ProRule" id="PRU01373"/>
    </source>
</evidence>
<comment type="pathway">
    <text evidence="1 9">Cell wall biogenesis; peptidoglycan biosynthesis.</text>
</comment>